<gene>
    <name evidence="3" type="primary">LOC100904815</name>
</gene>
<dbReference type="RefSeq" id="XP_003745572.1">
    <property type="nucleotide sequence ID" value="XM_003745524.2"/>
</dbReference>
<sequence length="152" mass="16843">MAKMLHSGFLLFLFCALQTNAVPAIVPPSSDFDSLSLLRPVDSTEPDALLKFVVAELERSKREAGTLGMCEGIEVAHIMEKHHKVENGIKYEISLKMKPVHIVTDSCNNKPVKNVIPSTIEDCQIEVWEGVTVAGEMHPMALLRSSCKIQRD</sequence>
<protein>
    <submittedName>
        <fullName evidence="3">Uncharacterized protein LOC100904815</fullName>
    </submittedName>
</protein>
<dbReference type="AlphaFoldDB" id="A0AAJ6QVU7"/>
<feature type="signal peptide" evidence="1">
    <location>
        <begin position="1"/>
        <end position="21"/>
    </location>
</feature>
<feature type="chain" id="PRO_5042528665" evidence="1">
    <location>
        <begin position="22"/>
        <end position="152"/>
    </location>
</feature>
<dbReference type="GeneID" id="100904815"/>
<dbReference type="Proteomes" id="UP000694867">
    <property type="component" value="Unplaced"/>
</dbReference>
<proteinExistence type="predicted"/>
<keyword evidence="2" id="KW-1185">Reference proteome</keyword>
<name>A0AAJ6QVU7_9ACAR</name>
<evidence type="ECO:0000313" key="2">
    <source>
        <dbReference type="Proteomes" id="UP000694867"/>
    </source>
</evidence>
<organism evidence="2 3">
    <name type="scientific">Galendromus occidentalis</name>
    <name type="common">western predatory mite</name>
    <dbReference type="NCBI Taxonomy" id="34638"/>
    <lineage>
        <taxon>Eukaryota</taxon>
        <taxon>Metazoa</taxon>
        <taxon>Ecdysozoa</taxon>
        <taxon>Arthropoda</taxon>
        <taxon>Chelicerata</taxon>
        <taxon>Arachnida</taxon>
        <taxon>Acari</taxon>
        <taxon>Parasitiformes</taxon>
        <taxon>Mesostigmata</taxon>
        <taxon>Gamasina</taxon>
        <taxon>Phytoseioidea</taxon>
        <taxon>Phytoseiidae</taxon>
        <taxon>Typhlodrominae</taxon>
        <taxon>Galendromus</taxon>
    </lineage>
</organism>
<reference evidence="3" key="1">
    <citation type="submission" date="2025-08" db="UniProtKB">
        <authorList>
            <consortium name="RefSeq"/>
        </authorList>
    </citation>
    <scope>IDENTIFICATION</scope>
</reference>
<evidence type="ECO:0000256" key="1">
    <source>
        <dbReference type="SAM" id="SignalP"/>
    </source>
</evidence>
<accession>A0AAJ6QVU7</accession>
<keyword evidence="1" id="KW-0732">Signal</keyword>
<dbReference type="KEGG" id="goe:100904815"/>
<evidence type="ECO:0000313" key="3">
    <source>
        <dbReference type="RefSeq" id="XP_003745572.1"/>
    </source>
</evidence>